<evidence type="ECO:0000313" key="13">
    <source>
        <dbReference type="Proteomes" id="UP000504634"/>
    </source>
</evidence>
<evidence type="ECO:0000256" key="3">
    <source>
        <dbReference type="ARBA" id="ARBA00013081"/>
    </source>
</evidence>
<dbReference type="InterPro" id="IPR031675">
    <property type="entry name" value="STPPase_N"/>
</dbReference>
<evidence type="ECO:0000256" key="10">
    <source>
        <dbReference type="ARBA" id="ARBA00048336"/>
    </source>
</evidence>
<evidence type="ECO:0000256" key="1">
    <source>
        <dbReference type="ARBA" id="ARBA00001936"/>
    </source>
</evidence>
<dbReference type="InterPro" id="IPR029052">
    <property type="entry name" value="Metallo-depent_PP-like"/>
</dbReference>
<comment type="catalytic activity">
    <reaction evidence="9">
        <text>O-phospho-L-seryl-[protein] + H2O = L-seryl-[protein] + phosphate</text>
        <dbReference type="Rhea" id="RHEA:20629"/>
        <dbReference type="Rhea" id="RHEA-COMP:9863"/>
        <dbReference type="Rhea" id="RHEA-COMP:11604"/>
        <dbReference type="ChEBI" id="CHEBI:15377"/>
        <dbReference type="ChEBI" id="CHEBI:29999"/>
        <dbReference type="ChEBI" id="CHEBI:43474"/>
        <dbReference type="ChEBI" id="CHEBI:83421"/>
        <dbReference type="EC" id="3.1.3.16"/>
    </reaction>
</comment>
<dbReference type="GO" id="GO:0031272">
    <property type="term" value="P:regulation of pseudopodium assembly"/>
    <property type="evidence" value="ECO:0007669"/>
    <property type="project" value="UniProtKB-ARBA"/>
</dbReference>
<evidence type="ECO:0000256" key="4">
    <source>
        <dbReference type="ARBA" id="ARBA00022723"/>
    </source>
</evidence>
<evidence type="ECO:0000256" key="8">
    <source>
        <dbReference type="ARBA" id="ARBA00037818"/>
    </source>
</evidence>
<dbReference type="SMART" id="SM00156">
    <property type="entry name" value="PP2Ac"/>
    <property type="match status" value="1"/>
</dbReference>
<keyword evidence="7" id="KW-0464">Manganese</keyword>
<reference evidence="14" key="1">
    <citation type="submission" date="2025-08" db="UniProtKB">
        <authorList>
            <consortium name="RefSeq"/>
        </authorList>
    </citation>
    <scope>IDENTIFICATION</scope>
    <source>
        <strain evidence="14">11010-0011.00</strain>
        <tissue evidence="14">Whole body</tissue>
    </source>
</reference>
<dbReference type="EC" id="3.1.3.16" evidence="3"/>
<comment type="subcellular location">
    <subcellularLocation>
        <location evidence="8">Cell projection</location>
        <location evidence="8">Pseudopodium</location>
    </subcellularLocation>
</comment>
<name>A0A6J2T274_DROLE</name>
<dbReference type="RefSeq" id="XP_030371001.1">
    <property type="nucleotide sequence ID" value="XM_030515141.1"/>
</dbReference>
<dbReference type="GO" id="GO:0097723">
    <property type="term" value="P:amoeboid sperm motility"/>
    <property type="evidence" value="ECO:0007669"/>
    <property type="project" value="UniProtKB-ARBA"/>
</dbReference>
<keyword evidence="4" id="KW-0479">Metal-binding</keyword>
<dbReference type="GeneID" id="115621481"/>
<comment type="cofactor">
    <cofactor evidence="1">
        <name>Mn(2+)</name>
        <dbReference type="ChEBI" id="CHEBI:29035"/>
    </cofactor>
</comment>
<gene>
    <name evidence="14" type="primary">LOC115621481</name>
</gene>
<evidence type="ECO:0000256" key="6">
    <source>
        <dbReference type="ARBA" id="ARBA00022912"/>
    </source>
</evidence>
<dbReference type="Pfam" id="PF16891">
    <property type="entry name" value="STPPase_N"/>
    <property type="match status" value="1"/>
</dbReference>
<dbReference type="GO" id="GO:0005737">
    <property type="term" value="C:cytoplasm"/>
    <property type="evidence" value="ECO:0007669"/>
    <property type="project" value="TreeGrafter"/>
</dbReference>
<dbReference type="SUPFAM" id="SSF56300">
    <property type="entry name" value="Metallo-dependent phosphatases"/>
    <property type="match status" value="1"/>
</dbReference>
<comment type="catalytic activity">
    <reaction evidence="10">
        <text>O-phospho-L-threonyl-[protein] + H2O = L-threonyl-[protein] + phosphate</text>
        <dbReference type="Rhea" id="RHEA:47004"/>
        <dbReference type="Rhea" id="RHEA-COMP:11060"/>
        <dbReference type="Rhea" id="RHEA-COMP:11605"/>
        <dbReference type="ChEBI" id="CHEBI:15377"/>
        <dbReference type="ChEBI" id="CHEBI:30013"/>
        <dbReference type="ChEBI" id="CHEBI:43474"/>
        <dbReference type="ChEBI" id="CHEBI:61977"/>
        <dbReference type="EC" id="3.1.3.16"/>
    </reaction>
</comment>
<proteinExistence type="inferred from homology"/>
<dbReference type="InterPro" id="IPR006186">
    <property type="entry name" value="Ser/Thr-sp_prot-phosphatase"/>
</dbReference>
<dbReference type="GO" id="GO:0031143">
    <property type="term" value="C:pseudopodium"/>
    <property type="evidence" value="ECO:0007669"/>
    <property type="project" value="UniProtKB-SubCell"/>
</dbReference>
<feature type="domain" description="Serine/threonine specific protein phosphatases" evidence="12">
    <location>
        <begin position="32"/>
        <end position="299"/>
    </location>
</feature>
<dbReference type="PANTHER" id="PTHR11668:SF300">
    <property type="entry name" value="SERINE_THREONINE-PROTEIN PHOSPHATASE"/>
    <property type="match status" value="1"/>
</dbReference>
<evidence type="ECO:0000313" key="14">
    <source>
        <dbReference type="RefSeq" id="XP_030371001.1"/>
    </source>
</evidence>
<dbReference type="PRINTS" id="PR00114">
    <property type="entry name" value="STPHPHTASE"/>
</dbReference>
<dbReference type="InterPro" id="IPR004843">
    <property type="entry name" value="Calcineurin-like_PHP"/>
</dbReference>
<keyword evidence="5" id="KW-0378">Hydrolase</keyword>
<evidence type="ECO:0000256" key="2">
    <source>
        <dbReference type="ARBA" id="ARBA00008294"/>
    </source>
</evidence>
<evidence type="ECO:0000256" key="9">
    <source>
        <dbReference type="ARBA" id="ARBA00047761"/>
    </source>
</evidence>
<evidence type="ECO:0000259" key="12">
    <source>
        <dbReference type="SMART" id="SM00156"/>
    </source>
</evidence>
<sequence>MSVDIFTLGEQSHIDEIISEIINARCGKPLHLAESDIEKICVRSREIFLKEPMLLKLAAPIKVCGDLQGQFIDLLNFFDHGGHPPAAKYLFLGNYVDHDKQSFETISLLLAYKVRFPDHIFLLHGNHESGTIERIYGFYDECKRRYSTKLWRTFVDCFGCMPVAAIIADKIFCCPGGITSRLHSVGQIARLPRPYMVPDKGLLSDLLWSEPNSKIVGWSDNDCDTFGVEIIEKFLKRHKFDLICRSHQIVDEGYKFFANRQLLTIFSAPNYSSEYENAGAMMNVDESLQCSFFALRPSRKICIRKIHSTL</sequence>
<evidence type="ECO:0000256" key="11">
    <source>
        <dbReference type="ARBA" id="ARBA00054219"/>
    </source>
</evidence>
<comment type="function">
    <text evidence="11">Probable phosphatase which plays a redundant role with gsp-4 in spermatogenesis by regulating sister chromatid segregation during meiosis. In addition, involved in sperm motility by controlling the dynamic disassembly of major sperm proteins (MSP) in the spermatozoan pseudopodium.</text>
</comment>
<keyword evidence="13" id="KW-1185">Reference proteome</keyword>
<dbReference type="AlphaFoldDB" id="A0A6J2T274"/>
<dbReference type="GO" id="GO:0004722">
    <property type="term" value="F:protein serine/threonine phosphatase activity"/>
    <property type="evidence" value="ECO:0007669"/>
    <property type="project" value="UniProtKB-EC"/>
</dbReference>
<dbReference type="GO" id="GO:0005634">
    <property type="term" value="C:nucleus"/>
    <property type="evidence" value="ECO:0007669"/>
    <property type="project" value="TreeGrafter"/>
</dbReference>
<dbReference type="Pfam" id="PF00149">
    <property type="entry name" value="Metallophos"/>
    <property type="match status" value="1"/>
</dbReference>
<comment type="similarity">
    <text evidence="2">Belongs to the PPP phosphatase family.</text>
</comment>
<dbReference type="Gene3D" id="3.60.21.10">
    <property type="match status" value="1"/>
</dbReference>
<dbReference type="FunFam" id="3.60.21.10:FF:000026">
    <property type="entry name" value="Serine/threonine-protein phosphatase"/>
    <property type="match status" value="1"/>
</dbReference>
<dbReference type="Proteomes" id="UP000504634">
    <property type="component" value="Unplaced"/>
</dbReference>
<accession>A0A6J2T274</accession>
<dbReference type="PANTHER" id="PTHR11668">
    <property type="entry name" value="SERINE/THREONINE PROTEIN PHOSPHATASE"/>
    <property type="match status" value="1"/>
</dbReference>
<dbReference type="GO" id="GO:0018991">
    <property type="term" value="P:egg-laying behavior"/>
    <property type="evidence" value="ECO:0007669"/>
    <property type="project" value="UniProtKB-ARBA"/>
</dbReference>
<dbReference type="InterPro" id="IPR050341">
    <property type="entry name" value="PP1_catalytic_subunit"/>
</dbReference>
<dbReference type="GO" id="GO:0046872">
    <property type="term" value="F:metal ion binding"/>
    <property type="evidence" value="ECO:0007669"/>
    <property type="project" value="UniProtKB-KW"/>
</dbReference>
<protein>
    <recommendedName>
        <fullName evidence="3">protein-serine/threonine phosphatase</fullName>
        <ecNumber evidence="3">3.1.3.16</ecNumber>
    </recommendedName>
</protein>
<keyword evidence="6" id="KW-0904">Protein phosphatase</keyword>
<dbReference type="GO" id="GO:0007060">
    <property type="term" value="P:male meiosis chromosome segregation"/>
    <property type="evidence" value="ECO:0007669"/>
    <property type="project" value="UniProtKB-ARBA"/>
</dbReference>
<organism evidence="13 14">
    <name type="scientific">Drosophila lebanonensis</name>
    <name type="common">Fruit fly</name>
    <name type="synonym">Scaptodrosophila lebanonensis</name>
    <dbReference type="NCBI Taxonomy" id="7225"/>
    <lineage>
        <taxon>Eukaryota</taxon>
        <taxon>Metazoa</taxon>
        <taxon>Ecdysozoa</taxon>
        <taxon>Arthropoda</taxon>
        <taxon>Hexapoda</taxon>
        <taxon>Insecta</taxon>
        <taxon>Pterygota</taxon>
        <taxon>Neoptera</taxon>
        <taxon>Endopterygota</taxon>
        <taxon>Diptera</taxon>
        <taxon>Brachycera</taxon>
        <taxon>Muscomorpha</taxon>
        <taxon>Ephydroidea</taxon>
        <taxon>Drosophilidae</taxon>
        <taxon>Scaptodrosophila</taxon>
    </lineage>
</organism>
<evidence type="ECO:0000256" key="5">
    <source>
        <dbReference type="ARBA" id="ARBA00022801"/>
    </source>
</evidence>
<evidence type="ECO:0000256" key="7">
    <source>
        <dbReference type="ARBA" id="ARBA00023211"/>
    </source>
</evidence>